<proteinExistence type="predicted"/>
<accession>A0A0V0QUF2</accession>
<feature type="region of interest" description="Disordered" evidence="2">
    <location>
        <begin position="406"/>
        <end position="429"/>
    </location>
</feature>
<organism evidence="3 4">
    <name type="scientific">Pseudocohnilembus persalinus</name>
    <name type="common">Ciliate</name>
    <dbReference type="NCBI Taxonomy" id="266149"/>
    <lineage>
        <taxon>Eukaryota</taxon>
        <taxon>Sar</taxon>
        <taxon>Alveolata</taxon>
        <taxon>Ciliophora</taxon>
        <taxon>Intramacronucleata</taxon>
        <taxon>Oligohymenophorea</taxon>
        <taxon>Scuticociliatia</taxon>
        <taxon>Philasterida</taxon>
        <taxon>Pseudocohnilembidae</taxon>
        <taxon>Pseudocohnilembus</taxon>
    </lineage>
</organism>
<sequence>MVETKAKIESDLQIQSEKYKRMSDQYEKQSKLAASMENKVLQLKQQMKSQQSTHEQIVNDLNKNIKNLNQKLIQSHHETRKMEIEKEKAKESFRQKIGQDKIKYQNSSDQVQFMHNWRRQNINREQIGQIEYGASICENLDSINRKLLEENQQLRNGIAIIQSELNDMVQQPEMKKQNTQNNNNIDSENKENQEDTGSVRINNQENNETNNLQDILEKVNSMDAENHSKKDELNDFDFITYQKTNKINRRQKENHNFEAMQNKNSQFNIFVNNEPKSENQPQNTQETQQKQGQENENQIQTQNLKLNQAQTQNFPILNSPNQQKKSHHQINRLNPSSSKKNGLLQMSHSRNKTDFFAQQSQLSNNKKEILDTRSELSLSFVSQVSIKDKQPLVNELKKWHRAFNHTNTETGNFNEPNQNNKGNQNNNYY</sequence>
<feature type="region of interest" description="Disordered" evidence="2">
    <location>
        <begin position="316"/>
        <end position="343"/>
    </location>
</feature>
<dbReference type="AlphaFoldDB" id="A0A0V0QUF2"/>
<protein>
    <submittedName>
        <fullName evidence="3">Uncharacterized protein</fullName>
    </submittedName>
</protein>
<evidence type="ECO:0000256" key="1">
    <source>
        <dbReference type="SAM" id="Coils"/>
    </source>
</evidence>
<gene>
    <name evidence="3" type="ORF">PPERSA_02370</name>
</gene>
<name>A0A0V0QUF2_PSEPJ</name>
<evidence type="ECO:0000313" key="3">
    <source>
        <dbReference type="EMBL" id="KRX05838.1"/>
    </source>
</evidence>
<feature type="compositionally biased region" description="Low complexity" evidence="2">
    <location>
        <begin position="278"/>
        <end position="296"/>
    </location>
</feature>
<feature type="region of interest" description="Disordered" evidence="2">
    <location>
        <begin position="273"/>
        <end position="296"/>
    </location>
</feature>
<keyword evidence="1" id="KW-0175">Coiled coil</keyword>
<feature type="coiled-coil region" evidence="1">
    <location>
        <begin position="137"/>
        <end position="164"/>
    </location>
</feature>
<feature type="compositionally biased region" description="Low complexity" evidence="2">
    <location>
        <begin position="412"/>
        <end position="429"/>
    </location>
</feature>
<keyword evidence="4" id="KW-1185">Reference proteome</keyword>
<feature type="region of interest" description="Disordered" evidence="2">
    <location>
        <begin position="175"/>
        <end position="210"/>
    </location>
</feature>
<comment type="caution">
    <text evidence="3">The sequence shown here is derived from an EMBL/GenBank/DDBJ whole genome shotgun (WGS) entry which is preliminary data.</text>
</comment>
<reference evidence="3 4" key="1">
    <citation type="journal article" date="2015" name="Sci. Rep.">
        <title>Genome of the facultative scuticociliatosis pathogen Pseudocohnilembus persalinus provides insight into its virulence through horizontal gene transfer.</title>
        <authorList>
            <person name="Xiong J."/>
            <person name="Wang G."/>
            <person name="Cheng J."/>
            <person name="Tian M."/>
            <person name="Pan X."/>
            <person name="Warren A."/>
            <person name="Jiang C."/>
            <person name="Yuan D."/>
            <person name="Miao W."/>
        </authorList>
    </citation>
    <scope>NUCLEOTIDE SEQUENCE [LARGE SCALE GENOMIC DNA]</scope>
    <source>
        <strain evidence="3">36N120E</strain>
    </source>
</reference>
<dbReference type="EMBL" id="LDAU01000104">
    <property type="protein sequence ID" value="KRX05838.1"/>
    <property type="molecule type" value="Genomic_DNA"/>
</dbReference>
<evidence type="ECO:0000256" key="2">
    <source>
        <dbReference type="SAM" id="MobiDB-lite"/>
    </source>
</evidence>
<dbReference type="InParanoid" id="A0A0V0QUF2"/>
<evidence type="ECO:0000313" key="4">
    <source>
        <dbReference type="Proteomes" id="UP000054937"/>
    </source>
</evidence>
<feature type="coiled-coil region" evidence="1">
    <location>
        <begin position="19"/>
        <end position="78"/>
    </location>
</feature>
<feature type="compositionally biased region" description="Polar residues" evidence="2">
    <location>
        <begin position="331"/>
        <end position="343"/>
    </location>
</feature>
<dbReference type="Proteomes" id="UP000054937">
    <property type="component" value="Unassembled WGS sequence"/>
</dbReference>